<protein>
    <submittedName>
        <fullName evidence="3">Glycoside hydrolase family protein</fullName>
    </submittedName>
</protein>
<feature type="signal peptide" evidence="1">
    <location>
        <begin position="1"/>
        <end position="29"/>
    </location>
</feature>
<feature type="chain" id="PRO_5045352429" evidence="1">
    <location>
        <begin position="30"/>
        <end position="272"/>
    </location>
</feature>
<dbReference type="Gene3D" id="3.20.20.80">
    <property type="entry name" value="Glycosidases"/>
    <property type="match status" value="1"/>
</dbReference>
<sequence>MIRTFPRRTWWAAVTAAAALLLVPATAGADDAGGKGVSVNPGDGVDAALRDVGADWFYGWAADPQGVTAPDGAEFVPMIWGADSVNPQDLDAAKESGSTLLTFNEPDFDEQAGMTVEQALDLWPQLEETGMRLSAPAVATGADQDDGWLDRFLRGAEERGLRVDFIPLHWYGGDFSPQATDQLRDYVQAVHDRYGKPVWVTEYALIDFSGDAPRYPDEQQQADFVRDSAAMLDGLPFVERYAWFTLSTGTSPTGLYDGAEPNAAGTAYRDAP</sequence>
<keyword evidence="1" id="KW-0732">Signal</keyword>
<name>A0ABP6RRF3_9PSEU</name>
<feature type="domain" description="Asl1-like glycosyl hydrolase catalytic" evidence="2">
    <location>
        <begin position="53"/>
        <end position="268"/>
    </location>
</feature>
<evidence type="ECO:0000313" key="3">
    <source>
        <dbReference type="EMBL" id="GAA3356599.1"/>
    </source>
</evidence>
<organism evidence="3 4">
    <name type="scientific">Saccharopolyspora gregorii</name>
    <dbReference type="NCBI Taxonomy" id="33914"/>
    <lineage>
        <taxon>Bacteria</taxon>
        <taxon>Bacillati</taxon>
        <taxon>Actinomycetota</taxon>
        <taxon>Actinomycetes</taxon>
        <taxon>Pseudonocardiales</taxon>
        <taxon>Pseudonocardiaceae</taxon>
        <taxon>Saccharopolyspora</taxon>
    </lineage>
</organism>
<evidence type="ECO:0000256" key="1">
    <source>
        <dbReference type="SAM" id="SignalP"/>
    </source>
</evidence>
<dbReference type="RefSeq" id="WP_224955821.1">
    <property type="nucleotide sequence ID" value="NZ_BAAAYK010000038.1"/>
</dbReference>
<evidence type="ECO:0000259" key="2">
    <source>
        <dbReference type="Pfam" id="PF11790"/>
    </source>
</evidence>
<proteinExistence type="predicted"/>
<reference evidence="4" key="1">
    <citation type="journal article" date="2019" name="Int. J. Syst. Evol. Microbiol.">
        <title>The Global Catalogue of Microorganisms (GCM) 10K type strain sequencing project: providing services to taxonomists for standard genome sequencing and annotation.</title>
        <authorList>
            <consortium name="The Broad Institute Genomics Platform"/>
            <consortium name="The Broad Institute Genome Sequencing Center for Infectious Disease"/>
            <person name="Wu L."/>
            <person name="Ma J."/>
        </authorList>
    </citation>
    <scope>NUCLEOTIDE SEQUENCE [LARGE SCALE GENOMIC DNA]</scope>
    <source>
        <strain evidence="4">JCM 9687</strain>
    </source>
</reference>
<evidence type="ECO:0000313" key="4">
    <source>
        <dbReference type="Proteomes" id="UP001500483"/>
    </source>
</evidence>
<dbReference type="InterPro" id="IPR017853">
    <property type="entry name" value="GH"/>
</dbReference>
<dbReference type="EMBL" id="BAAAYK010000038">
    <property type="protein sequence ID" value="GAA3356599.1"/>
    <property type="molecule type" value="Genomic_DNA"/>
</dbReference>
<keyword evidence="4" id="KW-1185">Reference proteome</keyword>
<dbReference type="SUPFAM" id="SSF51445">
    <property type="entry name" value="(Trans)glycosidases"/>
    <property type="match status" value="1"/>
</dbReference>
<dbReference type="Pfam" id="PF11790">
    <property type="entry name" value="Glyco_hydro_cc"/>
    <property type="match status" value="1"/>
</dbReference>
<dbReference type="GO" id="GO:0016787">
    <property type="term" value="F:hydrolase activity"/>
    <property type="evidence" value="ECO:0007669"/>
    <property type="project" value="UniProtKB-KW"/>
</dbReference>
<dbReference type="InterPro" id="IPR053183">
    <property type="entry name" value="ASL1"/>
</dbReference>
<dbReference type="Proteomes" id="UP001500483">
    <property type="component" value="Unassembled WGS sequence"/>
</dbReference>
<keyword evidence="3" id="KW-0378">Hydrolase</keyword>
<accession>A0ABP6RRF3</accession>
<comment type="caution">
    <text evidence="3">The sequence shown here is derived from an EMBL/GenBank/DDBJ whole genome shotgun (WGS) entry which is preliminary data.</text>
</comment>
<dbReference type="PANTHER" id="PTHR34154">
    <property type="entry name" value="ALKALI-SENSITIVE LINKAGE PROTEIN 1"/>
    <property type="match status" value="1"/>
</dbReference>
<dbReference type="InterPro" id="IPR024655">
    <property type="entry name" value="Asl1_glyco_hydro_catalytic"/>
</dbReference>
<gene>
    <name evidence="3" type="ORF">GCM10020366_21260</name>
</gene>
<dbReference type="PANTHER" id="PTHR34154:SF3">
    <property type="entry name" value="ALKALI-SENSITIVE LINKAGE PROTEIN 1"/>
    <property type="match status" value="1"/>
</dbReference>